<feature type="compositionally biased region" description="Low complexity" evidence="1">
    <location>
        <begin position="160"/>
        <end position="191"/>
    </location>
</feature>
<dbReference type="STRING" id="1081102.A0A168A9N1"/>
<feature type="compositionally biased region" description="Polar residues" evidence="1">
    <location>
        <begin position="619"/>
        <end position="631"/>
    </location>
</feature>
<dbReference type="CDD" id="cd06257">
    <property type="entry name" value="DnaJ"/>
    <property type="match status" value="1"/>
</dbReference>
<comment type="caution">
    <text evidence="3">The sequence shown here is derived from an EMBL/GenBank/DDBJ whole genome shotgun (WGS) entry which is preliminary data.</text>
</comment>
<dbReference type="Gene3D" id="1.10.287.110">
    <property type="entry name" value="DnaJ domain"/>
    <property type="match status" value="1"/>
</dbReference>
<dbReference type="Pfam" id="PF00226">
    <property type="entry name" value="DnaJ"/>
    <property type="match status" value="1"/>
</dbReference>
<feature type="compositionally biased region" description="Polar residues" evidence="1">
    <location>
        <begin position="471"/>
        <end position="492"/>
    </location>
</feature>
<dbReference type="SMART" id="SM00271">
    <property type="entry name" value="DnaJ"/>
    <property type="match status" value="1"/>
</dbReference>
<feature type="compositionally biased region" description="Low complexity" evidence="1">
    <location>
        <begin position="105"/>
        <end position="127"/>
    </location>
</feature>
<dbReference type="PANTHER" id="PTHR44029">
    <property type="entry name" value="DNAJ HOMOLOG SUBFAMILY C MEMBER 21"/>
    <property type="match status" value="1"/>
</dbReference>
<keyword evidence="4" id="KW-1185">Reference proteome</keyword>
<organism evidence="3 4">
    <name type="scientific">Niveomyces insectorum RCEF 264</name>
    <dbReference type="NCBI Taxonomy" id="1081102"/>
    <lineage>
        <taxon>Eukaryota</taxon>
        <taxon>Fungi</taxon>
        <taxon>Dikarya</taxon>
        <taxon>Ascomycota</taxon>
        <taxon>Pezizomycotina</taxon>
        <taxon>Sordariomycetes</taxon>
        <taxon>Hypocreomycetidae</taxon>
        <taxon>Hypocreales</taxon>
        <taxon>Cordycipitaceae</taxon>
        <taxon>Niveomyces</taxon>
    </lineage>
</organism>
<dbReference type="InterPro" id="IPR036869">
    <property type="entry name" value="J_dom_sf"/>
</dbReference>
<dbReference type="GO" id="GO:0005737">
    <property type="term" value="C:cytoplasm"/>
    <property type="evidence" value="ECO:0007669"/>
    <property type="project" value="TreeGrafter"/>
</dbReference>
<feature type="compositionally biased region" description="Basic and acidic residues" evidence="1">
    <location>
        <begin position="410"/>
        <end position="420"/>
    </location>
</feature>
<feature type="compositionally biased region" description="Polar residues" evidence="1">
    <location>
        <begin position="656"/>
        <end position="689"/>
    </location>
</feature>
<feature type="domain" description="J" evidence="2">
    <location>
        <begin position="1"/>
        <end position="62"/>
    </location>
</feature>
<protein>
    <submittedName>
        <fullName evidence="3">Heat shock protein DNAj</fullName>
    </submittedName>
</protein>
<feature type="compositionally biased region" description="Low complexity" evidence="1">
    <location>
        <begin position="699"/>
        <end position="709"/>
    </location>
</feature>
<dbReference type="InterPro" id="IPR001623">
    <property type="entry name" value="DnaJ_domain"/>
</dbReference>
<name>A0A168A9N1_9HYPO</name>
<accession>A0A168A9N1</accession>
<gene>
    <name evidence="3" type="ORF">SPI_00638</name>
</gene>
<sequence>MAKVDFSRDYYADLEILLLALKYHPDRNPGKESEVNAKFQTIQAAHEVLTSPGQKSKYDAHRSRTANRYPTASGVRGNPWQDVAAQYPAPPRRPGQAPTSAARNSAGRNPAPGSGPSASSSAHRYSSFGVPPSTKTSKEDLDSRYTAWKNMRQAPPKTRAGQSASSAYTAGTGARAGDKPTATPSASGAASMPPPPPPPQPPPRTASQRQKSEASFGARRNTGFFPRSPMGDEPPAANTSNYFTNRTHTRDFSPDEESYQTGPSPSGQRRASTAETGFASNVNRSDESLFDTRQSTPYQTHGGEKLNPFDGVRGPASGPNRTKANRTADPQTRPEYRRRSSSLPDESDGAGRATANSRAGRDGTAAEGSRTSQKQAAGNNANTSAPRSSGTRARPGTDFQTPGFQQSNEQHQKVKEDVHDPFATPPTKSTQRTRNVHQNEGATSTSTRGPSVNAKDKPIFANLSLDDERFSTPTTPVDADQTNPFTRSSAEEINTEFVPGDKSQSKWEFSAGGSEAESNGDIPPHRVRRSQSGSRVGRRSPAKDGGLPRTAQKPPPPPPLSRASSSTAGVADGSTGNLDGRKNANNNFDAAKWAEQISSEHFVPQPPQQPHQAPLRQPTPSQASTRPTNGRNAVPPSDVKSSARDDSDEDGEHDQNNGSEKFQRPVHQQAQRNAGVTLDANTDPVTNGYASPVAMDIDSPSPANPSAAAGTDTATSHEAKSPSPAGDVPANAARNIPVEPTRPEWRAGNLDNIIGGASLAAGVGTSAAAAATPPQAGAKSGSGSGSGSGADNNHAGGSEDSEEFLSTLREFKKVEPLSEGTSGILGGSGSGLGSFGDLRTHLPFESKAASAGVPVRTTPGAKKPIPFPKPPAAPHPPPALAVPGLQPSSAAWDKYVYAFRQYMNAWLVFNSRFVDHFQARRSALEEQRRQDDFAWLTAENSEGVNTYLSWLEQDGEAQARWSAAHAEHEQNVRMFRAFWDRMKQQ</sequence>
<dbReference type="PANTHER" id="PTHR44029:SF1">
    <property type="entry name" value="DNAJ HOMOLOG SUBFAMILY C MEMBER 21"/>
    <property type="match status" value="1"/>
</dbReference>
<feature type="region of interest" description="Disordered" evidence="1">
    <location>
        <begin position="772"/>
        <end position="804"/>
    </location>
</feature>
<evidence type="ECO:0000313" key="4">
    <source>
        <dbReference type="Proteomes" id="UP000076874"/>
    </source>
</evidence>
<feature type="compositionally biased region" description="Polar residues" evidence="1">
    <location>
        <begin position="398"/>
        <end position="409"/>
    </location>
</feature>
<dbReference type="EMBL" id="AZHD01000001">
    <property type="protein sequence ID" value="OAA68443.1"/>
    <property type="molecule type" value="Genomic_DNA"/>
</dbReference>
<dbReference type="SUPFAM" id="SSF46565">
    <property type="entry name" value="Chaperone J-domain"/>
    <property type="match status" value="1"/>
</dbReference>
<dbReference type="PROSITE" id="PS50076">
    <property type="entry name" value="DNAJ_2"/>
    <property type="match status" value="1"/>
</dbReference>
<reference evidence="3 4" key="1">
    <citation type="journal article" date="2016" name="Genome Biol. Evol.">
        <title>Divergent and convergent evolution of fungal pathogenicity.</title>
        <authorList>
            <person name="Shang Y."/>
            <person name="Xiao G."/>
            <person name="Zheng P."/>
            <person name="Cen K."/>
            <person name="Zhan S."/>
            <person name="Wang C."/>
        </authorList>
    </citation>
    <scope>NUCLEOTIDE SEQUENCE [LARGE SCALE GENOMIC DNA]</scope>
    <source>
        <strain evidence="3 4">RCEF 264</strain>
    </source>
</reference>
<feature type="compositionally biased region" description="Polar residues" evidence="1">
    <location>
        <begin position="369"/>
        <end position="391"/>
    </location>
</feature>
<evidence type="ECO:0000259" key="2">
    <source>
        <dbReference type="PROSITE" id="PS50076"/>
    </source>
</evidence>
<evidence type="ECO:0000313" key="3">
    <source>
        <dbReference type="EMBL" id="OAA68443.1"/>
    </source>
</evidence>
<feature type="region of interest" description="Disordered" evidence="1">
    <location>
        <begin position="46"/>
        <end position="749"/>
    </location>
</feature>
<dbReference type="Proteomes" id="UP000076874">
    <property type="component" value="Unassembled WGS sequence"/>
</dbReference>
<evidence type="ECO:0000256" key="1">
    <source>
        <dbReference type="SAM" id="MobiDB-lite"/>
    </source>
</evidence>
<feature type="compositionally biased region" description="Polar residues" evidence="1">
    <location>
        <begin position="426"/>
        <end position="450"/>
    </location>
</feature>
<feature type="compositionally biased region" description="Polar residues" evidence="1">
    <location>
        <begin position="237"/>
        <end position="246"/>
    </location>
</feature>
<proteinExistence type="predicted"/>
<feature type="compositionally biased region" description="Pro residues" evidence="1">
    <location>
        <begin position="192"/>
        <end position="204"/>
    </location>
</feature>
<dbReference type="InterPro" id="IPR051964">
    <property type="entry name" value="Chaperone_stress_response"/>
</dbReference>
<feature type="compositionally biased region" description="Polar residues" evidence="1">
    <location>
        <begin position="259"/>
        <end position="283"/>
    </location>
</feature>
<dbReference type="OrthoDB" id="10250354at2759"/>
<feature type="compositionally biased region" description="Low complexity" evidence="1">
    <location>
        <begin position="789"/>
        <end position="798"/>
    </location>
</feature>
<dbReference type="AlphaFoldDB" id="A0A168A9N1"/>
<keyword evidence="3" id="KW-0346">Stress response</keyword>